<proteinExistence type="predicted"/>
<accession>A0ACD3AJX7</accession>
<keyword evidence="2" id="KW-1185">Reference proteome</keyword>
<dbReference type="Proteomes" id="UP000308600">
    <property type="component" value="Unassembled WGS sequence"/>
</dbReference>
<organism evidence="1 2">
    <name type="scientific">Pluteus cervinus</name>
    <dbReference type="NCBI Taxonomy" id="181527"/>
    <lineage>
        <taxon>Eukaryota</taxon>
        <taxon>Fungi</taxon>
        <taxon>Dikarya</taxon>
        <taxon>Basidiomycota</taxon>
        <taxon>Agaricomycotina</taxon>
        <taxon>Agaricomycetes</taxon>
        <taxon>Agaricomycetidae</taxon>
        <taxon>Agaricales</taxon>
        <taxon>Pluteineae</taxon>
        <taxon>Pluteaceae</taxon>
        <taxon>Pluteus</taxon>
    </lineage>
</organism>
<sequence length="170" mass="18796">MPLTRLSAPITTLIPNDQFTLEQLEDSPMFQTLTHLDVTGYCTSLASYYGDLPDFPNLAHVSVPICACASGPVHGLLMKYPKLKVVALLEEMTTGCLPLAGKKPRKRCNDPRDLCLIPTLVPFVSSDPRIVALKCDFLSNWELAAQQGGVEDTLWDKVDSLARQRVQETH</sequence>
<evidence type="ECO:0000313" key="1">
    <source>
        <dbReference type="EMBL" id="TFK65816.1"/>
    </source>
</evidence>
<gene>
    <name evidence="1" type="ORF">BDN72DRAFT_845126</name>
</gene>
<evidence type="ECO:0000313" key="2">
    <source>
        <dbReference type="Proteomes" id="UP000308600"/>
    </source>
</evidence>
<protein>
    <submittedName>
        <fullName evidence="1">Uncharacterized protein</fullName>
    </submittedName>
</protein>
<dbReference type="EMBL" id="ML208425">
    <property type="protein sequence ID" value="TFK65816.1"/>
    <property type="molecule type" value="Genomic_DNA"/>
</dbReference>
<reference evidence="1 2" key="1">
    <citation type="journal article" date="2019" name="Nat. Ecol. Evol.">
        <title>Megaphylogeny resolves global patterns of mushroom evolution.</title>
        <authorList>
            <person name="Varga T."/>
            <person name="Krizsan K."/>
            <person name="Foldi C."/>
            <person name="Dima B."/>
            <person name="Sanchez-Garcia M."/>
            <person name="Sanchez-Ramirez S."/>
            <person name="Szollosi G.J."/>
            <person name="Szarkandi J.G."/>
            <person name="Papp V."/>
            <person name="Albert L."/>
            <person name="Andreopoulos W."/>
            <person name="Angelini C."/>
            <person name="Antonin V."/>
            <person name="Barry K.W."/>
            <person name="Bougher N.L."/>
            <person name="Buchanan P."/>
            <person name="Buyck B."/>
            <person name="Bense V."/>
            <person name="Catcheside P."/>
            <person name="Chovatia M."/>
            <person name="Cooper J."/>
            <person name="Damon W."/>
            <person name="Desjardin D."/>
            <person name="Finy P."/>
            <person name="Geml J."/>
            <person name="Haridas S."/>
            <person name="Hughes K."/>
            <person name="Justo A."/>
            <person name="Karasinski D."/>
            <person name="Kautmanova I."/>
            <person name="Kiss B."/>
            <person name="Kocsube S."/>
            <person name="Kotiranta H."/>
            <person name="LaButti K.M."/>
            <person name="Lechner B.E."/>
            <person name="Liimatainen K."/>
            <person name="Lipzen A."/>
            <person name="Lukacs Z."/>
            <person name="Mihaltcheva S."/>
            <person name="Morgado L.N."/>
            <person name="Niskanen T."/>
            <person name="Noordeloos M.E."/>
            <person name="Ohm R.A."/>
            <person name="Ortiz-Santana B."/>
            <person name="Ovrebo C."/>
            <person name="Racz N."/>
            <person name="Riley R."/>
            <person name="Savchenko A."/>
            <person name="Shiryaev A."/>
            <person name="Soop K."/>
            <person name="Spirin V."/>
            <person name="Szebenyi C."/>
            <person name="Tomsovsky M."/>
            <person name="Tulloss R.E."/>
            <person name="Uehling J."/>
            <person name="Grigoriev I.V."/>
            <person name="Vagvolgyi C."/>
            <person name="Papp T."/>
            <person name="Martin F.M."/>
            <person name="Miettinen O."/>
            <person name="Hibbett D.S."/>
            <person name="Nagy L.G."/>
        </authorList>
    </citation>
    <scope>NUCLEOTIDE SEQUENCE [LARGE SCALE GENOMIC DNA]</scope>
    <source>
        <strain evidence="1 2">NL-1719</strain>
    </source>
</reference>
<name>A0ACD3AJX7_9AGAR</name>